<keyword evidence="1" id="KW-0472">Membrane</keyword>
<sequence>MPSTLFIIINNNLFFCRSLYLYGLCCRFCLFISIFYVSPRLPSSGNRRIVLAVFYLYNFVWVIRVFFCCVFSVGLFSLFIIEGGGFIDCPGLKLFTRFI</sequence>
<dbReference type="GO" id="GO:0005840">
    <property type="term" value="C:ribosome"/>
    <property type="evidence" value="ECO:0007669"/>
    <property type="project" value="UniProtKB-KW"/>
</dbReference>
<organism evidence="2">
    <name type="scientific">Wallaceina sp. Wsd</name>
    <dbReference type="NCBI Taxonomy" id="265973"/>
    <lineage>
        <taxon>Eukaryota</taxon>
        <taxon>Discoba</taxon>
        <taxon>Euglenozoa</taxon>
        <taxon>Kinetoplastea</taxon>
        <taxon>Metakinetoplastina</taxon>
        <taxon>Trypanosomatida</taxon>
        <taxon>Trypanosomatidae</taxon>
        <taxon>Leishmaniinae</taxon>
        <taxon>Wallaceina</taxon>
    </lineage>
</organism>
<dbReference type="InterPro" id="IPR035306">
    <property type="entry name" value="Ribosomal_uS12m"/>
</dbReference>
<keyword evidence="1" id="KW-0812">Transmembrane</keyword>
<feature type="transmembrane region" description="Helical" evidence="1">
    <location>
        <begin position="49"/>
        <end position="81"/>
    </location>
</feature>
<evidence type="ECO:0000256" key="1">
    <source>
        <dbReference type="SAM" id="Phobius"/>
    </source>
</evidence>
<protein>
    <submittedName>
        <fullName evidence="2">Ribosomal protein S12</fullName>
    </submittedName>
</protein>
<gene>
    <name evidence="2" type="primary">rps12</name>
</gene>
<keyword evidence="2" id="KW-0687">Ribonucleoprotein</keyword>
<dbReference type="Pfam" id="PF17487">
    <property type="entry name" value="Ribosomal_S12"/>
    <property type="match status" value="1"/>
</dbReference>
<keyword evidence="2" id="KW-0496">Mitochondrion</keyword>
<reference evidence="2" key="1">
    <citation type="journal article" date="2012" name="Mol. Biol.">
        <title>Three patterns of trypanosomatid cryptogenes structural organization.</title>
        <authorList>
            <person name="Gerasimov E.S."/>
            <person name="Efimova N.S."/>
            <person name="Kolesnikov A.A."/>
        </authorList>
    </citation>
    <scope>NUCLEOTIDE SEQUENCE</scope>
</reference>
<dbReference type="AlphaFoldDB" id="H9AZI6"/>
<feature type="transmembrane region" description="Helical" evidence="1">
    <location>
        <begin position="20"/>
        <end position="37"/>
    </location>
</feature>
<accession>H9AZI6</accession>
<geneLocation type="mitochondrion" evidence="2"/>
<keyword evidence="2" id="KW-0689">Ribosomal protein</keyword>
<proteinExistence type="evidence at transcript level"/>
<keyword evidence="1" id="KW-1133">Transmembrane helix</keyword>
<evidence type="ECO:0000313" key="2">
    <source>
        <dbReference type="EMBL" id="AFD61592.1"/>
    </source>
</evidence>
<dbReference type="EMBL" id="JN944132">
    <property type="protein sequence ID" value="AFD61592.1"/>
    <property type="molecule type" value="mRNA"/>
</dbReference>
<name>H9AZI6_9TRYP</name>